<evidence type="ECO:0000313" key="2">
    <source>
        <dbReference type="EMBL" id="MQM17476.1"/>
    </source>
</evidence>
<dbReference type="EMBL" id="NMUH01007571">
    <property type="protein sequence ID" value="MQM17476.1"/>
    <property type="molecule type" value="Genomic_DNA"/>
</dbReference>
<name>A0A843XDR9_COLES</name>
<gene>
    <name evidence="2" type="ORF">Taro_050448</name>
</gene>
<feature type="transmembrane region" description="Helical" evidence="1">
    <location>
        <begin position="110"/>
        <end position="126"/>
    </location>
</feature>
<evidence type="ECO:0000313" key="3">
    <source>
        <dbReference type="Proteomes" id="UP000652761"/>
    </source>
</evidence>
<feature type="transmembrane region" description="Helical" evidence="1">
    <location>
        <begin position="68"/>
        <end position="98"/>
    </location>
</feature>
<evidence type="ECO:0000256" key="1">
    <source>
        <dbReference type="SAM" id="Phobius"/>
    </source>
</evidence>
<keyword evidence="1" id="KW-1133">Transmembrane helix</keyword>
<protein>
    <submittedName>
        <fullName evidence="2">Uncharacterized protein</fullName>
    </submittedName>
</protein>
<sequence>MIGLVATEVPVATVIPVATDFCVTFLSRPLVAIALPSRLRYIAWLPYVLVRFPRTVGCCPSEASFRCVFLLCLSLALEAFVSVWCVALSACVVGAAWQTDLSGCRGAPDGHVLVTVWAAVAIRLVSRRPAPSHFGGRRLKALAGFPLFLFLFFLPSLLLSEEGKVFPFLLRRFRARWRRRRLVVELEWRRGARRRQLWCREGPSWVRSSFNQ</sequence>
<organism evidence="2 3">
    <name type="scientific">Colocasia esculenta</name>
    <name type="common">Wild taro</name>
    <name type="synonym">Arum esculentum</name>
    <dbReference type="NCBI Taxonomy" id="4460"/>
    <lineage>
        <taxon>Eukaryota</taxon>
        <taxon>Viridiplantae</taxon>
        <taxon>Streptophyta</taxon>
        <taxon>Embryophyta</taxon>
        <taxon>Tracheophyta</taxon>
        <taxon>Spermatophyta</taxon>
        <taxon>Magnoliopsida</taxon>
        <taxon>Liliopsida</taxon>
        <taxon>Araceae</taxon>
        <taxon>Aroideae</taxon>
        <taxon>Colocasieae</taxon>
        <taxon>Colocasia</taxon>
    </lineage>
</organism>
<keyword evidence="1" id="KW-0812">Transmembrane</keyword>
<feature type="transmembrane region" description="Helical" evidence="1">
    <location>
        <begin position="138"/>
        <end position="159"/>
    </location>
</feature>
<reference evidence="2" key="1">
    <citation type="submission" date="2017-07" db="EMBL/GenBank/DDBJ databases">
        <title>Taro Niue Genome Assembly and Annotation.</title>
        <authorList>
            <person name="Atibalentja N."/>
            <person name="Keating K."/>
            <person name="Fields C.J."/>
        </authorList>
    </citation>
    <scope>NUCLEOTIDE SEQUENCE</scope>
    <source>
        <strain evidence="2">Niue_2</strain>
        <tissue evidence="2">Leaf</tissue>
    </source>
</reference>
<dbReference type="AlphaFoldDB" id="A0A843XDR9"/>
<keyword evidence="1" id="KW-0472">Membrane</keyword>
<accession>A0A843XDR9</accession>
<comment type="caution">
    <text evidence="2">The sequence shown here is derived from an EMBL/GenBank/DDBJ whole genome shotgun (WGS) entry which is preliminary data.</text>
</comment>
<dbReference type="Proteomes" id="UP000652761">
    <property type="component" value="Unassembled WGS sequence"/>
</dbReference>
<keyword evidence="3" id="KW-1185">Reference proteome</keyword>
<proteinExistence type="predicted"/>